<dbReference type="RefSeq" id="WP_155071394.1">
    <property type="nucleotide sequence ID" value="NZ_WIXO01000001.1"/>
</dbReference>
<evidence type="ECO:0000313" key="2">
    <source>
        <dbReference type="Proteomes" id="UP000473014"/>
    </source>
</evidence>
<name>A0A6G2BDG0_9ACTN</name>
<protein>
    <submittedName>
        <fullName evidence="1">Uncharacterized protein</fullName>
    </submittedName>
</protein>
<proteinExistence type="predicted"/>
<dbReference type="OrthoDB" id="4233250at2"/>
<dbReference type="EMBL" id="WIXO01000001">
    <property type="protein sequence ID" value="MTE20280.1"/>
    <property type="molecule type" value="Genomic_DNA"/>
</dbReference>
<evidence type="ECO:0000313" key="1">
    <source>
        <dbReference type="EMBL" id="MTE20280.1"/>
    </source>
</evidence>
<comment type="caution">
    <text evidence="1">The sequence shown here is derived from an EMBL/GenBank/DDBJ whole genome shotgun (WGS) entry which is preliminary data.</text>
</comment>
<sequence length="213" mass="22192">MAGPCGRVYRIDPRIAASECNALKETTGGLLVPEVVIEAEPGIRVTPPAEGACPAVWRVGVDGSWMQTPVMNFGHTLSGAHRAWEVVTPVPAITVPRDGVWVVDFQVRGAVNIPASASTNQAAGMTAGLYKDGVLIGGSELLVLHHTLNAGDQNTAAQTTACRQFVHGFTAGQTVQLAAARLGTTGSVSIYSTTDGRSYITMHWIGPTGDTAA</sequence>
<dbReference type="AlphaFoldDB" id="A0A6G2BDG0"/>
<accession>A0A6G2BDG0</accession>
<gene>
    <name evidence="1" type="ORF">F0L17_14410</name>
</gene>
<dbReference type="Proteomes" id="UP000473014">
    <property type="component" value="Unassembled WGS sequence"/>
</dbReference>
<organism evidence="1 2">
    <name type="scientific">Streptomyces taklimakanensis</name>
    <dbReference type="NCBI Taxonomy" id="2569853"/>
    <lineage>
        <taxon>Bacteria</taxon>
        <taxon>Bacillati</taxon>
        <taxon>Actinomycetota</taxon>
        <taxon>Actinomycetes</taxon>
        <taxon>Kitasatosporales</taxon>
        <taxon>Streptomycetaceae</taxon>
        <taxon>Streptomyces</taxon>
    </lineage>
</organism>
<reference evidence="1 2" key="1">
    <citation type="submission" date="2019-11" db="EMBL/GenBank/DDBJ databases">
        <authorList>
            <person name="Yuan L."/>
        </authorList>
    </citation>
    <scope>NUCLEOTIDE SEQUENCE [LARGE SCALE GENOMIC DNA]</scope>
    <source>
        <strain evidence="1 2">TRM43335</strain>
    </source>
</reference>
<keyword evidence="2" id="KW-1185">Reference proteome</keyword>